<comment type="cofactor">
    <cofactor evidence="1 8">
        <name>Mg(2+)</name>
        <dbReference type="ChEBI" id="CHEBI:18420"/>
    </cofactor>
</comment>
<keyword evidence="8" id="KW-0800">Toxin</keyword>
<feature type="binding site" evidence="8">
    <location>
        <position position="8"/>
    </location>
    <ligand>
        <name>Mg(2+)</name>
        <dbReference type="ChEBI" id="CHEBI:18420"/>
    </ligand>
</feature>
<name>A0A8J3K1P7_9ACTN</name>
<dbReference type="GO" id="GO:0004540">
    <property type="term" value="F:RNA nuclease activity"/>
    <property type="evidence" value="ECO:0007669"/>
    <property type="project" value="InterPro"/>
</dbReference>
<keyword evidence="11" id="KW-1185">Reference proteome</keyword>
<evidence type="ECO:0000313" key="11">
    <source>
        <dbReference type="Proteomes" id="UP000619293"/>
    </source>
</evidence>
<dbReference type="GO" id="GO:0090729">
    <property type="term" value="F:toxin activity"/>
    <property type="evidence" value="ECO:0007669"/>
    <property type="project" value="UniProtKB-KW"/>
</dbReference>
<dbReference type="RefSeq" id="WP_191838431.1">
    <property type="nucleotide sequence ID" value="NZ_BAAALB010000005.1"/>
</dbReference>
<dbReference type="HAMAP" id="MF_00265">
    <property type="entry name" value="VapC_Nob1"/>
    <property type="match status" value="1"/>
</dbReference>
<dbReference type="SUPFAM" id="SSF88723">
    <property type="entry name" value="PIN domain-like"/>
    <property type="match status" value="1"/>
</dbReference>
<dbReference type="InterPro" id="IPR029060">
    <property type="entry name" value="PIN-like_dom_sf"/>
</dbReference>
<protein>
    <recommendedName>
        <fullName evidence="8">Ribonuclease VapC</fullName>
        <shortName evidence="8">RNase VapC</shortName>
        <ecNumber evidence="8">3.1.-.-</ecNumber>
    </recommendedName>
    <alternativeName>
        <fullName evidence="8">Toxin VapC</fullName>
    </alternativeName>
</protein>
<evidence type="ECO:0000256" key="3">
    <source>
        <dbReference type="ARBA" id="ARBA00022722"/>
    </source>
</evidence>
<sequence>MTVDYLIDTSALVRLLRPGSATLGWDQQIEQGLVGVCPITELELLFAARSLVDRKKIVALLNDAYPWVPMPDDVYHRATQVQDLLTQKGQHRSAGPIDLLVAAAAELSGLTVLHYDGDFDVIKRATGQPAQWLAPPGTIR</sequence>
<comment type="caution">
    <text evidence="10">The sequence shown here is derived from an EMBL/GenBank/DDBJ whole genome shotgun (WGS) entry which is preliminary data.</text>
</comment>
<dbReference type="AlphaFoldDB" id="A0A8J3K1P7"/>
<evidence type="ECO:0000256" key="5">
    <source>
        <dbReference type="ARBA" id="ARBA00022801"/>
    </source>
</evidence>
<feature type="domain" description="PIN" evidence="9">
    <location>
        <begin position="5"/>
        <end position="123"/>
    </location>
</feature>
<feature type="binding site" evidence="8">
    <location>
        <position position="98"/>
    </location>
    <ligand>
        <name>Mg(2+)</name>
        <dbReference type="ChEBI" id="CHEBI:18420"/>
    </ligand>
</feature>
<keyword evidence="5 8" id="KW-0378">Hydrolase</keyword>
<keyword evidence="6 8" id="KW-0460">Magnesium</keyword>
<dbReference type="InterPro" id="IPR002716">
    <property type="entry name" value="PIN_dom"/>
</dbReference>
<dbReference type="GO" id="GO:0016787">
    <property type="term" value="F:hydrolase activity"/>
    <property type="evidence" value="ECO:0007669"/>
    <property type="project" value="UniProtKB-KW"/>
</dbReference>
<gene>
    <name evidence="10" type="primary">vapc2</name>
    <name evidence="8" type="synonym">vapC</name>
    <name evidence="10" type="ORF">Cch02nite_22470</name>
</gene>
<dbReference type="EMBL" id="BONG01000010">
    <property type="protein sequence ID" value="GIF88803.1"/>
    <property type="molecule type" value="Genomic_DNA"/>
</dbReference>
<dbReference type="Gene3D" id="3.40.50.1010">
    <property type="entry name" value="5'-nuclease"/>
    <property type="match status" value="1"/>
</dbReference>
<dbReference type="PANTHER" id="PTHR33653">
    <property type="entry name" value="RIBONUCLEASE VAPC2"/>
    <property type="match status" value="1"/>
</dbReference>
<evidence type="ECO:0000259" key="9">
    <source>
        <dbReference type="Pfam" id="PF01850"/>
    </source>
</evidence>
<comment type="function">
    <text evidence="8">Toxic component of a toxin-antitoxin (TA) system. An RNase.</text>
</comment>
<evidence type="ECO:0000256" key="6">
    <source>
        <dbReference type="ARBA" id="ARBA00022842"/>
    </source>
</evidence>
<dbReference type="InterPro" id="IPR022907">
    <property type="entry name" value="VapC_family"/>
</dbReference>
<dbReference type="Pfam" id="PF01850">
    <property type="entry name" value="PIN"/>
    <property type="match status" value="1"/>
</dbReference>
<evidence type="ECO:0000256" key="1">
    <source>
        <dbReference type="ARBA" id="ARBA00001946"/>
    </source>
</evidence>
<evidence type="ECO:0000313" key="10">
    <source>
        <dbReference type="EMBL" id="GIF88803.1"/>
    </source>
</evidence>
<dbReference type="InterPro" id="IPR050556">
    <property type="entry name" value="Type_II_TA_system_RNase"/>
</dbReference>
<accession>A0A8J3K1P7</accession>
<dbReference type="PANTHER" id="PTHR33653:SF1">
    <property type="entry name" value="RIBONUCLEASE VAPC2"/>
    <property type="match status" value="1"/>
</dbReference>
<proteinExistence type="inferred from homology"/>
<evidence type="ECO:0000256" key="4">
    <source>
        <dbReference type="ARBA" id="ARBA00022723"/>
    </source>
</evidence>
<evidence type="ECO:0000256" key="2">
    <source>
        <dbReference type="ARBA" id="ARBA00022649"/>
    </source>
</evidence>
<comment type="similarity">
    <text evidence="7 8">Belongs to the PINc/VapC protein family.</text>
</comment>
<organism evidence="10 11">
    <name type="scientific">Catellatospora chokoriensis</name>
    <dbReference type="NCBI Taxonomy" id="310353"/>
    <lineage>
        <taxon>Bacteria</taxon>
        <taxon>Bacillati</taxon>
        <taxon>Actinomycetota</taxon>
        <taxon>Actinomycetes</taxon>
        <taxon>Micromonosporales</taxon>
        <taxon>Micromonosporaceae</taxon>
        <taxon>Catellatospora</taxon>
    </lineage>
</organism>
<evidence type="ECO:0000256" key="7">
    <source>
        <dbReference type="ARBA" id="ARBA00038093"/>
    </source>
</evidence>
<reference evidence="10 11" key="1">
    <citation type="submission" date="2021-01" db="EMBL/GenBank/DDBJ databases">
        <title>Whole genome shotgun sequence of Catellatospora chokoriensis NBRC 107358.</title>
        <authorList>
            <person name="Komaki H."/>
            <person name="Tamura T."/>
        </authorList>
    </citation>
    <scope>NUCLEOTIDE SEQUENCE [LARGE SCALE GENOMIC DNA]</scope>
    <source>
        <strain evidence="10 11">NBRC 107358</strain>
    </source>
</reference>
<dbReference type="Proteomes" id="UP000619293">
    <property type="component" value="Unassembled WGS sequence"/>
</dbReference>
<evidence type="ECO:0000256" key="8">
    <source>
        <dbReference type="HAMAP-Rule" id="MF_00265"/>
    </source>
</evidence>
<keyword evidence="2 8" id="KW-1277">Toxin-antitoxin system</keyword>
<keyword evidence="4 8" id="KW-0479">Metal-binding</keyword>
<dbReference type="GO" id="GO:0000287">
    <property type="term" value="F:magnesium ion binding"/>
    <property type="evidence" value="ECO:0007669"/>
    <property type="project" value="UniProtKB-UniRule"/>
</dbReference>
<keyword evidence="3 8" id="KW-0540">Nuclease</keyword>
<dbReference type="CDD" id="cd18755">
    <property type="entry name" value="PIN_MtVapC3_VapC21-like"/>
    <property type="match status" value="1"/>
</dbReference>
<dbReference type="EC" id="3.1.-.-" evidence="8"/>